<protein>
    <submittedName>
        <fullName evidence="1">Uncharacterized protein</fullName>
    </submittedName>
</protein>
<dbReference type="EMBL" id="DRBS01000289">
    <property type="protein sequence ID" value="HDD44731.1"/>
    <property type="molecule type" value="Genomic_DNA"/>
</dbReference>
<name>A0A7C0YA63_DESA2</name>
<gene>
    <name evidence="1" type="ORF">ENG63_07730</name>
</gene>
<dbReference type="Proteomes" id="UP000886289">
    <property type="component" value="Unassembled WGS sequence"/>
</dbReference>
<organism evidence="1">
    <name type="scientific">Desulfofervidus auxilii</name>
    <dbReference type="NCBI Taxonomy" id="1621989"/>
    <lineage>
        <taxon>Bacteria</taxon>
        <taxon>Pseudomonadati</taxon>
        <taxon>Thermodesulfobacteriota</taxon>
        <taxon>Candidatus Desulfofervidia</taxon>
        <taxon>Candidatus Desulfofervidales</taxon>
        <taxon>Candidatus Desulfofervidaceae</taxon>
        <taxon>Candidatus Desulfofervidus</taxon>
    </lineage>
</organism>
<proteinExistence type="predicted"/>
<comment type="caution">
    <text evidence="1">The sequence shown here is derived from an EMBL/GenBank/DDBJ whole genome shotgun (WGS) entry which is preliminary data.</text>
</comment>
<evidence type="ECO:0000313" key="1">
    <source>
        <dbReference type="EMBL" id="HDD44731.1"/>
    </source>
</evidence>
<accession>A0A7C0YA63</accession>
<dbReference type="AlphaFoldDB" id="A0A7C0YA63"/>
<reference evidence="1" key="1">
    <citation type="journal article" date="2020" name="mSystems">
        <title>Genome- and Community-Level Interaction Insights into Carbon Utilization and Element Cycling Functions of Hydrothermarchaeota in Hydrothermal Sediment.</title>
        <authorList>
            <person name="Zhou Z."/>
            <person name="Liu Y."/>
            <person name="Xu W."/>
            <person name="Pan J."/>
            <person name="Luo Z.H."/>
            <person name="Li M."/>
        </authorList>
    </citation>
    <scope>NUCLEOTIDE SEQUENCE [LARGE SCALE GENOMIC DNA]</scope>
    <source>
        <strain evidence="1">HyVt-233</strain>
    </source>
</reference>
<sequence length="254" mass="28104">MNVKVKKNLIEKLRKECPTPIIPIPSRKPPKETYIEPVSVFYGMDVIPFTRDLATEIITVGTEPTLLLSPPHPRVYIIYNPARIVAGPNYTVINLFDGETDSAGDTTADPLGVTGFQNCHLHLTVRSISGTWKFAQLALDPYTLEWAEVQVFRTVDSTGAYYDYFGDFGIATDLAFKWYPETSGTINFALTATLKGGGTGGVTVERTVYLGGRNVTVDTGYPLMESQKVGILPAQDLEIWAVAKIETYVKVYRL</sequence>